<proteinExistence type="inferred from homology"/>
<keyword evidence="3" id="KW-0804">Transcription</keyword>
<dbReference type="GO" id="GO:0006367">
    <property type="term" value="P:transcription initiation at RNA polymerase II promoter"/>
    <property type="evidence" value="ECO:0007669"/>
    <property type="project" value="TreeGrafter"/>
</dbReference>
<dbReference type="CDD" id="cd07982">
    <property type="entry name" value="HFD_TAF10"/>
    <property type="match status" value="1"/>
</dbReference>
<dbReference type="GO" id="GO:0005669">
    <property type="term" value="C:transcription factor TFIID complex"/>
    <property type="evidence" value="ECO:0007669"/>
    <property type="project" value="TreeGrafter"/>
</dbReference>
<dbReference type="EMBL" id="KI669508">
    <property type="protein sequence ID" value="OCF32392.1"/>
    <property type="molecule type" value="Genomic_DNA"/>
</dbReference>
<evidence type="ECO:0000256" key="4">
    <source>
        <dbReference type="ARBA" id="ARBA00023242"/>
    </source>
</evidence>
<keyword evidence="4" id="KW-0539">Nucleus</keyword>
<dbReference type="STRING" id="1296120.A0A1B9GMW6"/>
<feature type="region of interest" description="Disordered" evidence="6">
    <location>
        <begin position="1"/>
        <end position="168"/>
    </location>
</feature>
<comment type="similarity">
    <text evidence="5">Belongs to the TAF10 family.</text>
</comment>
<dbReference type="Pfam" id="PF03540">
    <property type="entry name" value="TAF10"/>
    <property type="match status" value="1"/>
</dbReference>
<keyword evidence="2" id="KW-0805">Transcription regulation</keyword>
<sequence length="374" mass="39274">MSEASTTIPPPPSAETAPAPAIPSTVPEAATQAATTTTTATAETSDDVQTVQAATEPEQTVPNGESVNANAEAGPSSPTKLPTPTATANDTTVPAEGSGGDIEMTDSEAPATISQSTAPAVVNGGAPPTTTTTTIEGGDVATGTDAGQEDGKGEQEEGEGEEQESGMNLSELFAAKREEEIARRDRSLAEFLVMLDGYKPLVSDKHFNPNWPESKRDGLEGNISFGIGSTALAVRHALNIPEEITEYYLQRAGFECSDPRLWVSQNGIIYTLRPKASPMSPAAVVRPAPCHQLPSKRLLSLSAQKFVSDLSRDAFHFAKLRTNGQAAGRGRPAAGVDRNRVVLTMDDLSLALGEHGVNVKKPDYSSRATFPTFT</sequence>
<dbReference type="PANTHER" id="PTHR21242:SF0">
    <property type="entry name" value="TRANSCRIPTION INITIATION FACTOR TFIID SUBUNIT 10"/>
    <property type="match status" value="1"/>
</dbReference>
<dbReference type="OrthoDB" id="154356at2759"/>
<evidence type="ECO:0000256" key="6">
    <source>
        <dbReference type="SAM" id="MobiDB-lite"/>
    </source>
</evidence>
<organism evidence="7 8">
    <name type="scientific">Kwoniella heveanensis BCC8398</name>
    <dbReference type="NCBI Taxonomy" id="1296120"/>
    <lineage>
        <taxon>Eukaryota</taxon>
        <taxon>Fungi</taxon>
        <taxon>Dikarya</taxon>
        <taxon>Basidiomycota</taxon>
        <taxon>Agaricomycotina</taxon>
        <taxon>Tremellomycetes</taxon>
        <taxon>Tremellales</taxon>
        <taxon>Cryptococcaceae</taxon>
        <taxon>Kwoniella</taxon>
    </lineage>
</organism>
<dbReference type="GO" id="GO:0016251">
    <property type="term" value="F:RNA polymerase II general transcription initiation factor activity"/>
    <property type="evidence" value="ECO:0007669"/>
    <property type="project" value="TreeGrafter"/>
</dbReference>
<feature type="compositionally biased region" description="Polar residues" evidence="6">
    <location>
        <begin position="76"/>
        <end position="92"/>
    </location>
</feature>
<dbReference type="GO" id="GO:0000124">
    <property type="term" value="C:SAGA complex"/>
    <property type="evidence" value="ECO:0007669"/>
    <property type="project" value="TreeGrafter"/>
</dbReference>
<evidence type="ECO:0000256" key="2">
    <source>
        <dbReference type="ARBA" id="ARBA00023015"/>
    </source>
</evidence>
<feature type="compositionally biased region" description="Polar residues" evidence="6">
    <location>
        <begin position="47"/>
        <end position="69"/>
    </location>
</feature>
<dbReference type="AlphaFoldDB" id="A0A1B9GMW6"/>
<comment type="subcellular location">
    <subcellularLocation>
        <location evidence="1">Nucleus</location>
    </subcellularLocation>
</comment>
<dbReference type="Proteomes" id="UP000092666">
    <property type="component" value="Unassembled WGS sequence"/>
</dbReference>
<evidence type="ECO:0000256" key="1">
    <source>
        <dbReference type="ARBA" id="ARBA00004123"/>
    </source>
</evidence>
<dbReference type="PANTHER" id="PTHR21242">
    <property type="entry name" value="TRANSCRIPTION INITIATION FACTOR TFIID SUBUNIT 10"/>
    <property type="match status" value="1"/>
</dbReference>
<evidence type="ECO:0000313" key="8">
    <source>
        <dbReference type="Proteomes" id="UP000092666"/>
    </source>
</evidence>
<name>A0A1B9GMW6_9TREE</name>
<evidence type="ECO:0000313" key="7">
    <source>
        <dbReference type="EMBL" id="OCF32392.1"/>
    </source>
</evidence>
<keyword evidence="8" id="KW-1185">Reference proteome</keyword>
<gene>
    <name evidence="7" type="ORF">I316_05817</name>
</gene>
<evidence type="ECO:0000256" key="3">
    <source>
        <dbReference type="ARBA" id="ARBA00023163"/>
    </source>
</evidence>
<protein>
    <submittedName>
        <fullName evidence="7">Uncharacterized protein</fullName>
    </submittedName>
</protein>
<accession>A0A1B9GMW6</accession>
<reference evidence="8" key="2">
    <citation type="submission" date="2013-12" db="EMBL/GenBank/DDBJ databases">
        <title>Evolution of pathogenesis and genome organization in the Tremellales.</title>
        <authorList>
            <person name="Cuomo C."/>
            <person name="Litvintseva A."/>
            <person name="Heitman J."/>
            <person name="Chen Y."/>
            <person name="Sun S."/>
            <person name="Springer D."/>
            <person name="Dromer F."/>
            <person name="Young S."/>
            <person name="Zeng Q."/>
            <person name="Chapman S."/>
            <person name="Gujja S."/>
            <person name="Saif S."/>
            <person name="Birren B."/>
        </authorList>
    </citation>
    <scope>NUCLEOTIDE SEQUENCE [LARGE SCALE GENOMIC DNA]</scope>
    <source>
        <strain evidence="8">BCC8398</strain>
    </source>
</reference>
<feature type="compositionally biased region" description="Low complexity" evidence="6">
    <location>
        <begin position="14"/>
        <end position="43"/>
    </location>
</feature>
<dbReference type="GO" id="GO:1990841">
    <property type="term" value="F:promoter-specific chromatin binding"/>
    <property type="evidence" value="ECO:0007669"/>
    <property type="project" value="TreeGrafter"/>
</dbReference>
<dbReference type="InterPro" id="IPR003923">
    <property type="entry name" value="TAF10"/>
</dbReference>
<evidence type="ECO:0000256" key="5">
    <source>
        <dbReference type="ARBA" id="ARBA00025730"/>
    </source>
</evidence>
<reference evidence="7 8" key="1">
    <citation type="submission" date="2013-07" db="EMBL/GenBank/DDBJ databases">
        <title>The Genome Sequence of Cryptococcus heveanensis BCC8398.</title>
        <authorList>
            <consortium name="The Broad Institute Genome Sequencing Platform"/>
            <person name="Cuomo C."/>
            <person name="Litvintseva A."/>
            <person name="Chen Y."/>
            <person name="Heitman J."/>
            <person name="Sun S."/>
            <person name="Springer D."/>
            <person name="Dromer F."/>
            <person name="Young S.K."/>
            <person name="Zeng Q."/>
            <person name="Gargeya S."/>
            <person name="Fitzgerald M."/>
            <person name="Abouelleil A."/>
            <person name="Alvarado L."/>
            <person name="Berlin A.M."/>
            <person name="Chapman S.B."/>
            <person name="Dewar J."/>
            <person name="Goldberg J."/>
            <person name="Griggs A."/>
            <person name="Gujja S."/>
            <person name="Hansen M."/>
            <person name="Howarth C."/>
            <person name="Imamovic A."/>
            <person name="Larimer J."/>
            <person name="McCowan C."/>
            <person name="Murphy C."/>
            <person name="Pearson M."/>
            <person name="Priest M."/>
            <person name="Roberts A."/>
            <person name="Saif S."/>
            <person name="Shea T."/>
            <person name="Sykes S."/>
            <person name="Wortman J."/>
            <person name="Nusbaum C."/>
            <person name="Birren B."/>
        </authorList>
    </citation>
    <scope>NUCLEOTIDE SEQUENCE [LARGE SCALE GENOMIC DNA]</scope>
    <source>
        <strain evidence="7 8">BCC8398</strain>
    </source>
</reference>